<organism evidence="2 3">
    <name type="scientific">Sulfitobacter sediminilitoris</name>
    <dbReference type="NCBI Taxonomy" id="2698830"/>
    <lineage>
        <taxon>Bacteria</taxon>
        <taxon>Pseudomonadati</taxon>
        <taxon>Pseudomonadota</taxon>
        <taxon>Alphaproteobacteria</taxon>
        <taxon>Rhodobacterales</taxon>
        <taxon>Roseobacteraceae</taxon>
        <taxon>Sulfitobacter</taxon>
    </lineage>
</organism>
<evidence type="ECO:0000313" key="2">
    <source>
        <dbReference type="EMBL" id="NEK24069.1"/>
    </source>
</evidence>
<feature type="coiled-coil region" evidence="1">
    <location>
        <begin position="278"/>
        <end position="327"/>
    </location>
</feature>
<dbReference type="RefSeq" id="WP_164354997.1">
    <property type="nucleotide sequence ID" value="NZ_JAABNT010000012.1"/>
</dbReference>
<protein>
    <submittedName>
        <fullName evidence="2">Uncharacterized protein</fullName>
    </submittedName>
</protein>
<evidence type="ECO:0000313" key="3">
    <source>
        <dbReference type="Proteomes" id="UP000468591"/>
    </source>
</evidence>
<dbReference type="AlphaFoldDB" id="A0A6P0CCY9"/>
<evidence type="ECO:0000256" key="1">
    <source>
        <dbReference type="SAM" id="Coils"/>
    </source>
</evidence>
<feature type="coiled-coil region" evidence="1">
    <location>
        <begin position="788"/>
        <end position="815"/>
    </location>
</feature>
<name>A0A6P0CCY9_9RHOB</name>
<dbReference type="Proteomes" id="UP000468591">
    <property type="component" value="Unassembled WGS sequence"/>
</dbReference>
<dbReference type="EMBL" id="JAABNT010000012">
    <property type="protein sequence ID" value="NEK24069.1"/>
    <property type="molecule type" value="Genomic_DNA"/>
</dbReference>
<keyword evidence="1" id="KW-0175">Coiled coil</keyword>
<gene>
    <name evidence="2" type="ORF">GV827_16895</name>
</gene>
<accession>A0A6P0CCY9</accession>
<sequence>MPFDDLSDKQQKFILNYLRTPKFKNLSKTKRLKAEFNDKLRSEMTDLYEEIKALDIKLDAVLKDHPGGDEAFQRFQIREAEHRVNRTTKAGAVAMKKSYEIPDFSADKAFIFSVSRDIDLFRKRCEDAEAFAASVTGHKDAYFNDIIDRLHAHENVALAVFGPACAGMKTALQPDLKARDAAIATYNGLLSTALKAAVELRKNEVSKSEVTLDAFKGKADVILADLTRDGDVQVAIVKSLFEKPGPTNQDCLGFLDDNQDLEVVKLEKDRQKLLVSAKAELTSAVKLQQKKVDDLRKEFKTAKGGKRDELRAEYREVQGHLDGLNDRLGQLTAFDSEEHRVERAKRIIETEQKLSNADLQADEVAQLLENGHAPEIAAFDQRLIENEERLKAAKTSKDGGIDYFPVIENFDTLRTQNVMLRKQVEKSAKREILAEQIFPEEPKLMEISEDQEKTLLKMLTNAMTCITDENAKYASVLHYDVSQLWQAFLLQRRMGLPVPPPPLPDETSRLKGILDPLEAIARDHWGQGNPEAQAKLDAIQAFRTEIDARKAELTVSALGGVQDTSDNPYDEIEGRIGSLATEIKNMETVSVDTPETTQAKEKATATSAAVNDELIKLYRTQEIKNTDLIEVPGKKYTAKESKKIIPLDEVLTITDSDGTERKFRIKTRTAGGQDLNRRKNKDVPRDMMDNLKQRADTLALMAEMTADGCEGALDAYADQTQKLLDEISNDGPANFKLIQEIIDFCDTTFKTSPVKSYLTENYGKVKTAYDAFGVSYATKLPSEALKEAKDHKKAVEKLKTASAALKERYKNAKALSMELSWELSSVLSDSGLAAPDEIGQQMASFIEGGAERLLAECNPVTDEDKAKIALARDKIKASAKWFSDNREPPQNMAGTWRKDLDSTFRLLEGKTYSAVDDAEKKLGEIDKEIAKMKSDMGKTASMDGPELMAFVISIADKMEDMAFGIADQNAYIAECKTKKAALEARLKDTKNVIKKHGNNSVKELCESKQTALENGLKTAVATYKKQFTYEEGSAELDKISEQITELEGTLSMADAGEKEDVKLMKVAPKLPAIVKFIELLKTTAAKLPDDKIRPNVTEETIKEFAGIDGGIDVVETSLRRVASLPPITNLESLASQIDKAIDNKSGTKALRIDLREKALAELHQIRSAVETHPAIQLYKDNPFDLGTKFVPIKSAFHQVEIAILACVSPKEKN</sequence>
<comment type="caution">
    <text evidence="2">The sequence shown here is derived from an EMBL/GenBank/DDBJ whole genome shotgun (WGS) entry which is preliminary data.</text>
</comment>
<keyword evidence="3" id="KW-1185">Reference proteome</keyword>
<proteinExistence type="predicted"/>
<feature type="coiled-coil region" evidence="1">
    <location>
        <begin position="972"/>
        <end position="999"/>
    </location>
</feature>
<reference evidence="2 3" key="1">
    <citation type="submission" date="2020-01" db="EMBL/GenBank/DDBJ databases">
        <title>Sulfitobacter sediminilitoris sp. nov., isolated from a tidal flat.</title>
        <authorList>
            <person name="Park S."/>
            <person name="Yoon J.-H."/>
        </authorList>
    </citation>
    <scope>NUCLEOTIDE SEQUENCE [LARGE SCALE GENOMIC DNA]</scope>
    <source>
        <strain evidence="2 3">JBTF-M27</strain>
    </source>
</reference>